<dbReference type="Proteomes" id="UP001428341">
    <property type="component" value="Unassembled WGS sequence"/>
</dbReference>
<feature type="signal peptide" evidence="11">
    <location>
        <begin position="1"/>
        <end position="22"/>
    </location>
</feature>
<dbReference type="InterPro" id="IPR039281">
    <property type="entry name" value="AGP3/12/13/14/21"/>
</dbReference>
<proteinExistence type="inferred from homology"/>
<evidence type="ECO:0000313" key="12">
    <source>
        <dbReference type="EMBL" id="KAK9201216.1"/>
    </source>
</evidence>
<accession>A0AAP0QMR9</accession>
<dbReference type="GO" id="GO:0098552">
    <property type="term" value="C:side of membrane"/>
    <property type="evidence" value="ECO:0007669"/>
    <property type="project" value="UniProtKB-KW"/>
</dbReference>
<keyword evidence="4 11" id="KW-0732">Signal</keyword>
<protein>
    <submittedName>
        <fullName evidence="12">Uncharacterized protein</fullName>
    </submittedName>
</protein>
<evidence type="ECO:0000313" key="13">
    <source>
        <dbReference type="Proteomes" id="UP001428341"/>
    </source>
</evidence>
<name>A0AAP0QMR9_9ROSI</name>
<keyword evidence="8" id="KW-0379">Hydroxylation</keyword>
<gene>
    <name evidence="12" type="ORF">WN944_016417</name>
</gene>
<dbReference type="AlphaFoldDB" id="A0AAP0QMR9"/>
<dbReference type="GO" id="GO:0012505">
    <property type="term" value="C:endomembrane system"/>
    <property type="evidence" value="ECO:0007669"/>
    <property type="project" value="UniProtKB-SubCell"/>
</dbReference>
<keyword evidence="3" id="KW-0336">GPI-anchor</keyword>
<organism evidence="12 13">
    <name type="scientific">Citrus x changshan-huyou</name>
    <dbReference type="NCBI Taxonomy" id="2935761"/>
    <lineage>
        <taxon>Eukaryota</taxon>
        <taxon>Viridiplantae</taxon>
        <taxon>Streptophyta</taxon>
        <taxon>Embryophyta</taxon>
        <taxon>Tracheophyta</taxon>
        <taxon>Spermatophyta</taxon>
        <taxon>Magnoliopsida</taxon>
        <taxon>eudicotyledons</taxon>
        <taxon>Gunneridae</taxon>
        <taxon>Pentapetalae</taxon>
        <taxon>rosids</taxon>
        <taxon>malvids</taxon>
        <taxon>Sapindales</taxon>
        <taxon>Rutaceae</taxon>
        <taxon>Aurantioideae</taxon>
        <taxon>Citrus</taxon>
    </lineage>
</organism>
<evidence type="ECO:0000256" key="11">
    <source>
        <dbReference type="SAM" id="SignalP"/>
    </source>
</evidence>
<feature type="chain" id="PRO_5043042629" evidence="11">
    <location>
        <begin position="23"/>
        <end position="93"/>
    </location>
</feature>
<evidence type="ECO:0000256" key="5">
    <source>
        <dbReference type="ARBA" id="ARBA00022974"/>
    </source>
</evidence>
<evidence type="ECO:0000256" key="10">
    <source>
        <dbReference type="ARBA" id="ARBA00037868"/>
    </source>
</evidence>
<evidence type="ECO:0000256" key="8">
    <source>
        <dbReference type="ARBA" id="ARBA00023278"/>
    </source>
</evidence>
<reference evidence="12 13" key="1">
    <citation type="submission" date="2024-05" db="EMBL/GenBank/DDBJ databases">
        <title>Haplotype-resolved chromosome-level genome assembly of Huyou (Citrus changshanensis).</title>
        <authorList>
            <person name="Miao C."/>
            <person name="Chen W."/>
            <person name="Wu Y."/>
            <person name="Wang L."/>
            <person name="Zhao S."/>
            <person name="Grierson D."/>
            <person name="Xu C."/>
            <person name="Chen K."/>
        </authorList>
    </citation>
    <scope>NUCLEOTIDE SEQUENCE [LARGE SCALE GENOMIC DNA]</scope>
    <source>
        <strain evidence="12">01-14</strain>
        <tissue evidence="12">Leaf</tissue>
    </source>
</reference>
<keyword evidence="7" id="KW-0325">Glycoprotein</keyword>
<evidence type="ECO:0000256" key="1">
    <source>
        <dbReference type="ARBA" id="ARBA00004589"/>
    </source>
</evidence>
<evidence type="ECO:0000256" key="4">
    <source>
        <dbReference type="ARBA" id="ARBA00022729"/>
    </source>
</evidence>
<keyword evidence="13" id="KW-1185">Reference proteome</keyword>
<dbReference type="PANTHER" id="PTHR34114">
    <property type="entry name" value="ARABINOGALACTAN PEPTIDE 1"/>
    <property type="match status" value="1"/>
</dbReference>
<comment type="caution">
    <text evidence="12">The sequence shown here is derived from an EMBL/GenBank/DDBJ whole genome shotgun (WGS) entry which is preliminary data.</text>
</comment>
<keyword evidence="6" id="KW-0472">Membrane</keyword>
<comment type="subcellular location">
    <subcellularLocation>
        <location evidence="10">Endomembrane system</location>
        <topology evidence="10">Lipid-anchor</topology>
    </subcellularLocation>
    <subcellularLocation>
        <location evidence="1">Membrane</location>
        <topology evidence="1">Lipid-anchor</topology>
        <topology evidence="1">GPI-anchor</topology>
    </subcellularLocation>
</comment>
<evidence type="ECO:0000256" key="3">
    <source>
        <dbReference type="ARBA" id="ARBA00022622"/>
    </source>
</evidence>
<sequence>MEAMKMRLFIAVAIVLTAVSAAQRVAAAADAPAPAPTSGATTVMTEAYSKTPQHKDDLIDVESSLSKDRMVMMEVPFGPDRGSEQEGSPSDPV</sequence>
<evidence type="ECO:0000256" key="7">
    <source>
        <dbReference type="ARBA" id="ARBA00023180"/>
    </source>
</evidence>
<evidence type="ECO:0000256" key="2">
    <source>
        <dbReference type="ARBA" id="ARBA00005835"/>
    </source>
</evidence>
<evidence type="ECO:0000256" key="6">
    <source>
        <dbReference type="ARBA" id="ARBA00023136"/>
    </source>
</evidence>
<dbReference type="PANTHER" id="PTHR34114:SF11">
    <property type="entry name" value="ARABINOGALACTAN PROTEIN 13-RELATED"/>
    <property type="match status" value="1"/>
</dbReference>
<keyword evidence="5" id="KW-0654">Proteoglycan</keyword>
<dbReference type="EMBL" id="JBCGBO010000005">
    <property type="protein sequence ID" value="KAK9201216.1"/>
    <property type="molecule type" value="Genomic_DNA"/>
</dbReference>
<keyword evidence="9" id="KW-0449">Lipoprotein</keyword>
<evidence type="ECO:0000256" key="9">
    <source>
        <dbReference type="ARBA" id="ARBA00023288"/>
    </source>
</evidence>
<comment type="similarity">
    <text evidence="2">Belongs to the AG-peptide AGP family.</text>
</comment>